<dbReference type="SUPFAM" id="SSF53223">
    <property type="entry name" value="Aminoacid dehydrogenase-like, N-terminal domain"/>
    <property type="match status" value="1"/>
</dbReference>
<dbReference type="EMBL" id="BAAAZD010000001">
    <property type="protein sequence ID" value="GAA3997528.1"/>
    <property type="molecule type" value="Genomic_DNA"/>
</dbReference>
<accession>A0ABP7RHK8</accession>
<gene>
    <name evidence="7" type="ORF">GCM10022211_03670</name>
</gene>
<evidence type="ECO:0000313" key="7">
    <source>
        <dbReference type="EMBL" id="GAA3997528.1"/>
    </source>
</evidence>
<evidence type="ECO:0000256" key="1">
    <source>
        <dbReference type="ARBA" id="ARBA00023002"/>
    </source>
</evidence>
<feature type="domain" description="NAD-glutamate dehydrogenase N-terminal ACT1" evidence="4">
    <location>
        <begin position="15"/>
        <end position="145"/>
    </location>
</feature>
<feature type="domain" description="NAD-glutamate dehydrogenase catalytic" evidence="2">
    <location>
        <begin position="669"/>
        <end position="1160"/>
    </location>
</feature>
<dbReference type="PIRSF" id="PIRSF036761">
    <property type="entry name" value="GDH_Mll4104"/>
    <property type="match status" value="1"/>
</dbReference>
<dbReference type="InterPro" id="IPR036291">
    <property type="entry name" value="NAD(P)-bd_dom_sf"/>
</dbReference>
<keyword evidence="8" id="KW-1185">Reference proteome</keyword>
<protein>
    <submittedName>
        <fullName evidence="7">NAD-glutamate dehydrogenase</fullName>
    </submittedName>
</protein>
<dbReference type="Proteomes" id="UP001501310">
    <property type="component" value="Unassembled WGS sequence"/>
</dbReference>
<dbReference type="InterPro" id="IPR049059">
    <property type="entry name" value="NAD_Glu_DH_HM1"/>
</dbReference>
<dbReference type="InterPro" id="IPR024727">
    <property type="entry name" value="NAD_Glu_DH_N_ACT1"/>
</dbReference>
<dbReference type="InterPro" id="IPR049064">
    <property type="entry name" value="NAD_Glu_DH_ACT3"/>
</dbReference>
<evidence type="ECO:0000259" key="5">
    <source>
        <dbReference type="Pfam" id="PF21076"/>
    </source>
</evidence>
<dbReference type="Pfam" id="PF21077">
    <property type="entry name" value="GDH_ACT3"/>
    <property type="match status" value="1"/>
</dbReference>
<evidence type="ECO:0000259" key="4">
    <source>
        <dbReference type="Pfam" id="PF21075"/>
    </source>
</evidence>
<dbReference type="RefSeq" id="WP_344708455.1">
    <property type="nucleotide sequence ID" value="NZ_BAAAZD010000001.1"/>
</dbReference>
<dbReference type="Pfam" id="PF21079">
    <property type="entry name" value="GDH_HM2"/>
    <property type="match status" value="1"/>
</dbReference>
<comment type="caution">
    <text evidence="7">The sequence shown here is derived from an EMBL/GenBank/DDBJ whole genome shotgun (WGS) entry which is preliminary data.</text>
</comment>
<dbReference type="SUPFAM" id="SSF51735">
    <property type="entry name" value="NAD(P)-binding Rossmann-fold domains"/>
    <property type="match status" value="1"/>
</dbReference>
<dbReference type="InterPro" id="IPR048381">
    <property type="entry name" value="GDH_C"/>
</dbReference>
<dbReference type="Pfam" id="PF05088">
    <property type="entry name" value="Bac_GDH_CD"/>
    <property type="match status" value="1"/>
</dbReference>
<dbReference type="PANTHER" id="PTHR43403">
    <property type="entry name" value="NAD-SPECIFIC GLUTAMATE DEHYDROGENASE"/>
    <property type="match status" value="1"/>
</dbReference>
<evidence type="ECO:0000313" key="8">
    <source>
        <dbReference type="Proteomes" id="UP001501310"/>
    </source>
</evidence>
<dbReference type="Pfam" id="PF21074">
    <property type="entry name" value="GDH_C"/>
    <property type="match status" value="1"/>
</dbReference>
<dbReference type="InterPro" id="IPR007780">
    <property type="entry name" value="NAD_Glu_DH_bac"/>
</dbReference>
<organism evidence="7 8">
    <name type="scientific">Sphingomonas humi</name>
    <dbReference type="NCBI Taxonomy" id="335630"/>
    <lineage>
        <taxon>Bacteria</taxon>
        <taxon>Pseudomonadati</taxon>
        <taxon>Pseudomonadota</taxon>
        <taxon>Alphaproteobacteria</taxon>
        <taxon>Sphingomonadales</taxon>
        <taxon>Sphingomonadaceae</taxon>
        <taxon>Sphingomonas</taxon>
    </lineage>
</organism>
<feature type="domain" description="NAD-glutamate dehydrogenase ACT3" evidence="6">
    <location>
        <begin position="496"/>
        <end position="564"/>
    </location>
</feature>
<name>A0ABP7RHK8_9SPHN</name>
<proteinExistence type="predicted"/>
<evidence type="ECO:0000259" key="6">
    <source>
        <dbReference type="Pfam" id="PF21077"/>
    </source>
</evidence>
<dbReference type="InterPro" id="IPR049056">
    <property type="entry name" value="NAD_Glu_DH_HM3"/>
</dbReference>
<dbReference type="InterPro" id="IPR046346">
    <property type="entry name" value="Aminoacid_DH-like_N_sf"/>
</dbReference>
<evidence type="ECO:0000259" key="3">
    <source>
        <dbReference type="Pfam" id="PF21074"/>
    </source>
</evidence>
<dbReference type="PANTHER" id="PTHR43403:SF1">
    <property type="entry name" value="NAD-SPECIFIC GLUTAMATE DEHYDROGENASE"/>
    <property type="match status" value="1"/>
</dbReference>
<dbReference type="Pfam" id="PF21076">
    <property type="entry name" value="GDH_ACT2"/>
    <property type="match status" value="1"/>
</dbReference>
<reference evidence="8" key="1">
    <citation type="journal article" date="2019" name="Int. J. Syst. Evol. Microbiol.">
        <title>The Global Catalogue of Microorganisms (GCM) 10K type strain sequencing project: providing services to taxonomists for standard genome sequencing and annotation.</title>
        <authorList>
            <consortium name="The Broad Institute Genomics Platform"/>
            <consortium name="The Broad Institute Genome Sequencing Center for Infectious Disease"/>
            <person name="Wu L."/>
            <person name="Ma J."/>
        </authorList>
    </citation>
    <scope>NUCLEOTIDE SEQUENCE [LARGE SCALE GENOMIC DNA]</scope>
    <source>
        <strain evidence="8">JCM 16603</strain>
    </source>
</reference>
<evidence type="ECO:0000259" key="2">
    <source>
        <dbReference type="Pfam" id="PF05088"/>
    </source>
</evidence>
<dbReference type="Gene3D" id="3.40.50.720">
    <property type="entry name" value="NAD(P)-binding Rossmann-like Domain"/>
    <property type="match status" value="1"/>
</dbReference>
<dbReference type="Pfam" id="PF21075">
    <property type="entry name" value="GDH_ACT1"/>
    <property type="match status" value="1"/>
</dbReference>
<dbReference type="InterPro" id="IPR028971">
    <property type="entry name" value="NAD-GDH_cat"/>
</dbReference>
<dbReference type="InterPro" id="IPR049062">
    <property type="entry name" value="NAD_Glu_DH_ACT2"/>
</dbReference>
<feature type="domain" description="NAD-glutamate dehydrogenase ACT2" evidence="5">
    <location>
        <begin position="356"/>
        <end position="438"/>
    </location>
</feature>
<dbReference type="Pfam" id="PF21078">
    <property type="entry name" value="GDH_HM3"/>
    <property type="match status" value="1"/>
</dbReference>
<feature type="domain" description="NAD-specific glutamate dehydrogenase C-terminal" evidence="3">
    <location>
        <begin position="1206"/>
        <end position="1528"/>
    </location>
</feature>
<sequence>MAADPRVSASLADAFSKALLEGALPGETEGFTPQEQTEAAAFVTEVAEHRRPGEIALKLQSVGGEAARRLMRLVIVNDDMPFLVDSVAAVIAGQGLTVHRLLHPIVHAQRDGDRLVALGEGGSESIIYVELDRADARGRQELVQEIERVLDSVRAAVGDWKAMVALMREDASAVASDPESASLLEWLAANNFTLLGHKFVSPDGQVGEGLGILSTAGIDLWSQGDLRGLFDTLQADGRKVLALKADRLSPVHRRVPLDVVVARRDDGTLSIHAGLWTSAALRSPPSEIPVVRRRLSDLDRELDFAPASHGAKALAHAMSTLPPDLLVSFSEREVRAAALMAMSLADRPRPALLLLPGALHRQLFAFVWLPRDELTTTRRMAIMKMIEEAVLSSVSSWAVELGDGDLALIRLTLGFSASRPLPDVDRLDQQLVDMVRGWGPAVEAELTDRVGSGRATRLALTYLPGVPEDYRNRAGADEAAADILRLCALEGADDRDVRLFRDADDRTGQLRLKLYRSGGLVPLSEAVPVLENFGFKVIEERPTALGDDSKLGHIHDFRLELAGADVGDLLARTDVIEGAIAATLQRHAEDDEFNQLVLFAGLDPQPVVWLRAWFRYLRQTGVAYGLVTMVDALKRTPAATRALVAWFSAAHDPAREGRKAAVDAERAAFEEALNAVKSIDDDRILRLFRSVVEATLRTNAFHPMPGEALAFKLDPTKIPGLPAPIPYREIWVYSPRVEGIHLRGGPVARGGLRWSDRRDDFRTEILGLMKAQLVKNAVIVPTGAKGGFYPKQLPSPAIDREAWLAEGTESYRIFIRSLLSVTDNIVGGKVVHPDGVVVHDGNDPYFVVAADKGTATFSDVANAIALERDFWLGDAFASGGSNGYDHKAMGITAKGAWISVQRHFLEMGVDIQSEPVTVAGCGDMSGDVFGNGMLLSKAIQLVAAFDHRHIFIDPNPDPATSWEERNRLFQLPRSSWDDYDRSKLSPGAMIVPRSQKEIALSAEAAAAIGVAAGTYDPTGLISAILKAPVGLLWFGGIGTYVKSRAQANSAVGDPANDALRVDAADLRAKVLGEGANLAITQAARIEFSEHGGRCNTDFIDNSAGVDCSDNEVNIKIPLNQEMLEGRLTFEDRNRLLESMTDEVGELVLDDNRRQTLALSVAEHGGAAALPVHVRTLELLEASGRLDRRVEGLETSDELLRRSGDNRGLTRPELSVLLSLAKLSLQDAAEELKLAEDPLLHEQLLAAFPAPLREAHREALLHHRLGNEILATKVANRIVNRLGPSVALDLTEEEGSSLAQVVAAFLTAERLLKLDVFWERLEQAPVTEAVRLDLFAMAAQSVRSHMSDILRAAGGETSVSDLVAVLEPGLAKISDAARSIIRAEVKTQAEALHRSLEATGAGEAVVRGLVKLYELDGVFGIAGLAARKDLDALALTQAYVRIGEALGLDWAQSQALRLQPTDQWERLLVAGLLNEFEQLRIDWLSRTRNDDPVHAVERWTERQAKRIAQFRRLIDRARTAGTVSVPMLAQIASQARILLSR</sequence>
<keyword evidence="1" id="KW-0560">Oxidoreductase</keyword>
<dbReference type="InterPro" id="IPR049058">
    <property type="entry name" value="NAD_Glu_DH_HM2"/>
</dbReference>
<dbReference type="Pfam" id="PF21073">
    <property type="entry name" value="GDH_HM1"/>
    <property type="match status" value="1"/>
</dbReference>